<proteinExistence type="predicted"/>
<dbReference type="RefSeq" id="WP_103299961.1">
    <property type="nucleotide sequence ID" value="NZ_CAKODH010000009.1"/>
</dbReference>
<gene>
    <name evidence="1" type="ORF">QRX88_08075</name>
</gene>
<dbReference type="AlphaFoldDB" id="A0ABD4ZST3"/>
<sequence length="60" mass="7126">MRKTYEIRGRNPLRINDDDQGEHYKTLTFTVGYGYIAAPLSKPKVKELIKDLEKWLEEEK</sequence>
<accession>A0ABD4ZST3</accession>
<organism evidence="1 2">
    <name type="scientific">Enterococcus gallinarum</name>
    <dbReference type="NCBI Taxonomy" id="1353"/>
    <lineage>
        <taxon>Bacteria</taxon>
        <taxon>Bacillati</taxon>
        <taxon>Bacillota</taxon>
        <taxon>Bacilli</taxon>
        <taxon>Lactobacillales</taxon>
        <taxon>Enterococcaceae</taxon>
        <taxon>Enterococcus</taxon>
    </lineage>
</organism>
<comment type="caution">
    <text evidence="1">The sequence shown here is derived from an EMBL/GenBank/DDBJ whole genome shotgun (WGS) entry which is preliminary data.</text>
</comment>
<protein>
    <submittedName>
        <fullName evidence="1">Uncharacterized protein</fullName>
    </submittedName>
</protein>
<dbReference type="Proteomes" id="UP001241571">
    <property type="component" value="Unassembled WGS sequence"/>
</dbReference>
<evidence type="ECO:0000313" key="2">
    <source>
        <dbReference type="Proteomes" id="UP001241571"/>
    </source>
</evidence>
<evidence type="ECO:0000313" key="1">
    <source>
        <dbReference type="EMBL" id="MDL4935666.1"/>
    </source>
</evidence>
<reference evidence="1 2" key="1">
    <citation type="submission" date="2023-06" db="EMBL/GenBank/DDBJ databases">
        <title>Acute promotion of culturable opportunistic pathogens and persistent increase of antibiotic resistance following antibiotic exposure in mouse gut microbiota.</title>
        <authorList>
            <person name="Li L."/>
            <person name="Wang B."/>
            <person name="Sun Y."/>
            <person name="Wang M."/>
            <person name="Xu H."/>
        </authorList>
    </citation>
    <scope>NUCLEOTIDE SEQUENCE [LARGE SCALE GENOMIC DNA]</scope>
    <source>
        <strain evidence="1 2">CRI2_2</strain>
    </source>
</reference>
<name>A0ABD4ZST3_ENTGA</name>
<dbReference type="EMBL" id="JASUBT010000004">
    <property type="protein sequence ID" value="MDL4935666.1"/>
    <property type="molecule type" value="Genomic_DNA"/>
</dbReference>